<sequence length="197" mass="23406">MMEDTYYQLEEALVQGFQTPEEYQAYKELKEHYEEVTGDYSFSKRELTSQLEISLRNHRGVDFEEHEKEEYLDLVQKLEEFDSSLATHYRQLIDRKEKVMNDLLLIPVIFLAVGGILILLWRLFLIASGLFLIGFVSFLIFVEVYGIYLFFTEPNLYFDDIRQHGLTSFTSVYLFINLMLVLGFSWRFVNSINKKKM</sequence>
<proteinExistence type="predicted"/>
<gene>
    <name evidence="2" type="ORF">D065_10679</name>
</gene>
<evidence type="ECO:0000313" key="3">
    <source>
        <dbReference type="Proteomes" id="UP000013315"/>
    </source>
</evidence>
<feature type="transmembrane region" description="Helical" evidence="1">
    <location>
        <begin position="104"/>
        <end position="123"/>
    </location>
</feature>
<reference evidence="2 3" key="1">
    <citation type="submission" date="2013-04" db="EMBL/GenBank/DDBJ databases">
        <authorList>
            <person name="Ikryannikova L.N."/>
            <person name="Ilina E.N."/>
            <person name="Kostryukova E.S."/>
            <person name="Semashko T.A."/>
            <person name="Karpova I.Y.U."/>
            <person name="Larin A.K."/>
            <person name="Ischenko D.S."/>
            <person name="Alekseev D.G."/>
            <person name="Klimova E.A."/>
            <person name="Filimonova A.V."/>
            <person name="Savinova T.A."/>
            <person name="Filimonova O.Y.U."/>
            <person name="Dubovickaya V.A."/>
            <person name="Sidorenko S.V."/>
            <person name="Govorun V.M."/>
        </authorList>
    </citation>
    <scope>NUCLEOTIDE SEQUENCE [LARGE SCALE GENOMIC DNA]</scope>
    <source>
        <strain evidence="2 3">13/39</strain>
    </source>
</reference>
<dbReference type="Pfam" id="PF19391">
    <property type="entry name" value="DUF5966"/>
    <property type="match status" value="1"/>
</dbReference>
<accession>R0M6S0</accession>
<dbReference type="Pfam" id="PF19387">
    <property type="entry name" value="DUF5962"/>
    <property type="match status" value="1"/>
</dbReference>
<name>R0M6S0_STRMT</name>
<feature type="transmembrane region" description="Helical" evidence="1">
    <location>
        <begin position="171"/>
        <end position="189"/>
    </location>
</feature>
<comment type="caution">
    <text evidence="2">The sequence shown here is derived from an EMBL/GenBank/DDBJ whole genome shotgun (WGS) entry which is preliminary data.</text>
</comment>
<dbReference type="PATRIC" id="fig|1239793.3.peg.2065"/>
<keyword evidence="1" id="KW-1133">Transmembrane helix</keyword>
<evidence type="ECO:0000313" key="2">
    <source>
        <dbReference type="EMBL" id="EOB30711.1"/>
    </source>
</evidence>
<organism evidence="2 3">
    <name type="scientific">Streptococcus mitis 13/39</name>
    <dbReference type="NCBI Taxonomy" id="1239793"/>
    <lineage>
        <taxon>Bacteria</taxon>
        <taxon>Bacillati</taxon>
        <taxon>Bacillota</taxon>
        <taxon>Bacilli</taxon>
        <taxon>Lactobacillales</taxon>
        <taxon>Streptococcaceae</taxon>
        <taxon>Streptococcus</taxon>
        <taxon>Streptococcus mitis group</taxon>
    </lineage>
</organism>
<protein>
    <submittedName>
        <fullName evidence="2">Uncharacterized protein</fullName>
    </submittedName>
</protein>
<keyword evidence="1" id="KW-0472">Membrane</keyword>
<dbReference type="InterPro" id="IPR046006">
    <property type="entry name" value="DUF5962"/>
</dbReference>
<dbReference type="AlphaFoldDB" id="R0M6S0"/>
<dbReference type="Proteomes" id="UP000013315">
    <property type="component" value="Unassembled WGS sequence"/>
</dbReference>
<keyword evidence="1" id="KW-0812">Transmembrane</keyword>
<evidence type="ECO:0000256" key="1">
    <source>
        <dbReference type="SAM" id="Phobius"/>
    </source>
</evidence>
<dbReference type="EMBL" id="AQTU01000069">
    <property type="protein sequence ID" value="EOB30711.1"/>
    <property type="molecule type" value="Genomic_DNA"/>
</dbReference>
<feature type="transmembrane region" description="Helical" evidence="1">
    <location>
        <begin position="130"/>
        <end position="151"/>
    </location>
</feature>
<dbReference type="InterPro" id="IPR046010">
    <property type="entry name" value="DUF5966"/>
</dbReference>